<name>A9F4A8_SORC5</name>
<dbReference type="AlphaFoldDB" id="A9F4A8"/>
<gene>
    <name evidence="1" type="ordered locus">sce7521</name>
</gene>
<reference evidence="1 2" key="1">
    <citation type="journal article" date="2007" name="Nat. Biotechnol.">
        <title>Complete genome sequence of the myxobacterium Sorangium cellulosum.</title>
        <authorList>
            <person name="Schneiker S."/>
            <person name="Perlova O."/>
            <person name="Kaiser O."/>
            <person name="Gerth K."/>
            <person name="Alici A."/>
            <person name="Altmeyer M.O."/>
            <person name="Bartels D."/>
            <person name="Bekel T."/>
            <person name="Beyer S."/>
            <person name="Bode E."/>
            <person name="Bode H.B."/>
            <person name="Bolten C.J."/>
            <person name="Choudhuri J.V."/>
            <person name="Doss S."/>
            <person name="Elnakady Y.A."/>
            <person name="Frank B."/>
            <person name="Gaigalat L."/>
            <person name="Goesmann A."/>
            <person name="Groeger C."/>
            <person name="Gross F."/>
            <person name="Jelsbak L."/>
            <person name="Jelsbak L."/>
            <person name="Kalinowski J."/>
            <person name="Kegler C."/>
            <person name="Knauber T."/>
            <person name="Konietzny S."/>
            <person name="Kopp M."/>
            <person name="Krause L."/>
            <person name="Krug D."/>
            <person name="Linke B."/>
            <person name="Mahmud T."/>
            <person name="Martinez-Arias R."/>
            <person name="McHardy A.C."/>
            <person name="Merai M."/>
            <person name="Meyer F."/>
            <person name="Mormann S."/>
            <person name="Munoz-Dorado J."/>
            <person name="Perez J."/>
            <person name="Pradella S."/>
            <person name="Rachid S."/>
            <person name="Raddatz G."/>
            <person name="Rosenau F."/>
            <person name="Rueckert C."/>
            <person name="Sasse F."/>
            <person name="Scharfe M."/>
            <person name="Schuster S.C."/>
            <person name="Suen G."/>
            <person name="Treuner-Lange A."/>
            <person name="Velicer G.J."/>
            <person name="Vorholter F.-J."/>
            <person name="Weissman K.J."/>
            <person name="Welch R.D."/>
            <person name="Wenzel S.C."/>
            <person name="Whitworth D.E."/>
            <person name="Wilhelm S."/>
            <person name="Wittmann C."/>
            <person name="Bloecker H."/>
            <person name="Puehler A."/>
            <person name="Mueller R."/>
        </authorList>
    </citation>
    <scope>NUCLEOTIDE SEQUENCE [LARGE SCALE GENOMIC DNA]</scope>
    <source>
        <strain evidence="2">So ce56</strain>
    </source>
</reference>
<accession>A9F4A8</accession>
<dbReference type="OrthoDB" id="3078509at2"/>
<organism evidence="1 2">
    <name type="scientific">Sorangium cellulosum (strain So ce56)</name>
    <name type="common">Polyangium cellulosum (strain So ce56)</name>
    <dbReference type="NCBI Taxonomy" id="448385"/>
    <lineage>
        <taxon>Bacteria</taxon>
        <taxon>Pseudomonadati</taxon>
        <taxon>Myxococcota</taxon>
        <taxon>Polyangia</taxon>
        <taxon>Polyangiales</taxon>
        <taxon>Polyangiaceae</taxon>
        <taxon>Sorangium</taxon>
    </lineage>
</organism>
<dbReference type="Proteomes" id="UP000002139">
    <property type="component" value="Chromosome"/>
</dbReference>
<dbReference type="BioCyc" id="SCEL448385:SCE_RS38545-MONOMER"/>
<keyword evidence="2" id="KW-1185">Reference proteome</keyword>
<dbReference type="RefSeq" id="WP_012240129.1">
    <property type="nucleotide sequence ID" value="NC_010162.1"/>
</dbReference>
<protein>
    <submittedName>
        <fullName evidence="1">Uncharacterized protein</fullName>
    </submittedName>
</protein>
<dbReference type="KEGG" id="scl:sce7521"/>
<evidence type="ECO:0000313" key="2">
    <source>
        <dbReference type="Proteomes" id="UP000002139"/>
    </source>
</evidence>
<sequence length="139" mass="15545">MRSVVVFLRDTMESAVTAYLDAAYPEQRDPWVVFVAGDACLYINLYRHGPLEHEPEDWADIVQRFGGEPAVCVIADVSGRHPGDAQVAGFVAGLLSRFSGAAMDDYTAHLWSLDELRGGHRVRGHPFFDYNGWFAEKSR</sequence>
<dbReference type="eggNOG" id="ENOG502ZJMN">
    <property type="taxonomic scope" value="Bacteria"/>
</dbReference>
<dbReference type="EMBL" id="AM746676">
    <property type="protein sequence ID" value="CAN97690.1"/>
    <property type="molecule type" value="Genomic_DNA"/>
</dbReference>
<evidence type="ECO:0000313" key="1">
    <source>
        <dbReference type="EMBL" id="CAN97690.1"/>
    </source>
</evidence>
<proteinExistence type="predicted"/>
<dbReference type="HOGENOM" id="CLU_1675426_0_0_7"/>